<reference evidence="5 6" key="1">
    <citation type="submission" date="2016-04" db="EMBL/GenBank/DDBJ databases">
        <title>Complete Genome Sequence of Halotalea alkalilenta IHB B 13600.</title>
        <authorList>
            <person name="Swarnkar M.K."/>
            <person name="Sharma A."/>
            <person name="Kaushal K."/>
            <person name="Soni R."/>
            <person name="Rana S."/>
            <person name="Singh A.K."/>
            <person name="Gulati A."/>
        </authorList>
    </citation>
    <scope>NUCLEOTIDE SEQUENCE [LARGE SCALE GENOMIC DNA]</scope>
    <source>
        <strain evidence="5 6">IHB B 13600</strain>
    </source>
</reference>
<dbReference type="RefSeq" id="WP_064121994.1">
    <property type="nucleotide sequence ID" value="NZ_CP015243.1"/>
</dbReference>
<evidence type="ECO:0000259" key="4">
    <source>
        <dbReference type="PROSITE" id="PS50949"/>
    </source>
</evidence>
<dbReference type="InterPro" id="IPR011711">
    <property type="entry name" value="GntR_C"/>
</dbReference>
<dbReference type="KEGG" id="haa:A5892_05770"/>
<keyword evidence="6" id="KW-1185">Reference proteome</keyword>
<dbReference type="PROSITE" id="PS50949">
    <property type="entry name" value="HTH_GNTR"/>
    <property type="match status" value="1"/>
</dbReference>
<evidence type="ECO:0000256" key="1">
    <source>
        <dbReference type="ARBA" id="ARBA00023015"/>
    </source>
</evidence>
<dbReference type="AlphaFoldDB" id="A0A172YCS8"/>
<dbReference type="GO" id="GO:0003700">
    <property type="term" value="F:DNA-binding transcription factor activity"/>
    <property type="evidence" value="ECO:0007669"/>
    <property type="project" value="InterPro"/>
</dbReference>
<dbReference type="PANTHER" id="PTHR43537:SF49">
    <property type="entry name" value="TRANSCRIPTIONAL REGULATORY PROTEIN"/>
    <property type="match status" value="1"/>
</dbReference>
<dbReference type="Gene3D" id="1.10.10.10">
    <property type="entry name" value="Winged helix-like DNA-binding domain superfamily/Winged helix DNA-binding domain"/>
    <property type="match status" value="1"/>
</dbReference>
<evidence type="ECO:0000313" key="5">
    <source>
        <dbReference type="EMBL" id="ANF57037.1"/>
    </source>
</evidence>
<dbReference type="InterPro" id="IPR036388">
    <property type="entry name" value="WH-like_DNA-bd_sf"/>
</dbReference>
<name>A0A172YCS8_9GAMM</name>
<sequence>MSSSILTASADAAARETRAEQVFHDLQRAIITGELAAGSKLSEPALASRYGISRGTLRAALHRLEGHRLVVREAHIGTRVVTLELSSLIELFQIRESLEGLACRLAAARMPASEVASLSRLLDQHAESTDFTAGRGYCHQEGDFDFHYRIVQASGNAALTQMLGDGLYQRLRIYRVQLAADAGRAPQAMIEHRRILEALAARDGELAEILMRRHIATSRHHIERRLSTQPSTEGASS</sequence>
<evidence type="ECO:0000313" key="6">
    <source>
        <dbReference type="Proteomes" id="UP000077875"/>
    </source>
</evidence>
<dbReference type="Gene3D" id="1.20.120.530">
    <property type="entry name" value="GntR ligand-binding domain-like"/>
    <property type="match status" value="1"/>
</dbReference>
<feature type="domain" description="HTH gntR-type" evidence="4">
    <location>
        <begin position="16"/>
        <end position="83"/>
    </location>
</feature>
<protein>
    <submittedName>
        <fullName evidence="5">GntR family transcriptional regulator</fullName>
    </submittedName>
</protein>
<accession>A0A172YCS8</accession>
<dbReference type="EMBL" id="CP015243">
    <property type="protein sequence ID" value="ANF57037.1"/>
    <property type="molecule type" value="Genomic_DNA"/>
</dbReference>
<organism evidence="5 6">
    <name type="scientific">Halotalea alkalilenta</name>
    <dbReference type="NCBI Taxonomy" id="376489"/>
    <lineage>
        <taxon>Bacteria</taxon>
        <taxon>Pseudomonadati</taxon>
        <taxon>Pseudomonadota</taxon>
        <taxon>Gammaproteobacteria</taxon>
        <taxon>Oceanospirillales</taxon>
        <taxon>Halomonadaceae</taxon>
        <taxon>Halotalea</taxon>
    </lineage>
</organism>
<dbReference type="CDD" id="cd07377">
    <property type="entry name" value="WHTH_GntR"/>
    <property type="match status" value="1"/>
</dbReference>
<dbReference type="InterPro" id="IPR036390">
    <property type="entry name" value="WH_DNA-bd_sf"/>
</dbReference>
<proteinExistence type="predicted"/>
<dbReference type="SUPFAM" id="SSF48008">
    <property type="entry name" value="GntR ligand-binding domain-like"/>
    <property type="match status" value="1"/>
</dbReference>
<evidence type="ECO:0000256" key="2">
    <source>
        <dbReference type="ARBA" id="ARBA00023125"/>
    </source>
</evidence>
<keyword evidence="1" id="KW-0805">Transcription regulation</keyword>
<dbReference type="SUPFAM" id="SSF46785">
    <property type="entry name" value="Winged helix' DNA-binding domain"/>
    <property type="match status" value="1"/>
</dbReference>
<dbReference type="SMART" id="SM00895">
    <property type="entry name" value="FCD"/>
    <property type="match status" value="1"/>
</dbReference>
<dbReference type="SMART" id="SM00345">
    <property type="entry name" value="HTH_GNTR"/>
    <property type="match status" value="1"/>
</dbReference>
<dbReference type="InterPro" id="IPR008920">
    <property type="entry name" value="TF_FadR/GntR_C"/>
</dbReference>
<dbReference type="PANTHER" id="PTHR43537">
    <property type="entry name" value="TRANSCRIPTIONAL REGULATOR, GNTR FAMILY"/>
    <property type="match status" value="1"/>
</dbReference>
<keyword evidence="3" id="KW-0804">Transcription</keyword>
<dbReference type="Pfam" id="PF07729">
    <property type="entry name" value="FCD"/>
    <property type="match status" value="1"/>
</dbReference>
<evidence type="ECO:0000256" key="3">
    <source>
        <dbReference type="ARBA" id="ARBA00023163"/>
    </source>
</evidence>
<dbReference type="STRING" id="376489.A5892_05770"/>
<dbReference type="Proteomes" id="UP000077875">
    <property type="component" value="Chromosome"/>
</dbReference>
<gene>
    <name evidence="5" type="ORF">A5892_05770</name>
</gene>
<dbReference type="Pfam" id="PF00392">
    <property type="entry name" value="GntR"/>
    <property type="match status" value="1"/>
</dbReference>
<dbReference type="InterPro" id="IPR000524">
    <property type="entry name" value="Tscrpt_reg_HTH_GntR"/>
</dbReference>
<keyword evidence="2" id="KW-0238">DNA-binding</keyword>
<dbReference type="GO" id="GO:0003677">
    <property type="term" value="F:DNA binding"/>
    <property type="evidence" value="ECO:0007669"/>
    <property type="project" value="UniProtKB-KW"/>
</dbReference>